<proteinExistence type="predicted"/>
<accession>A0A5B2ZE82</accession>
<feature type="transmembrane region" description="Helical" evidence="1">
    <location>
        <begin position="34"/>
        <end position="53"/>
    </location>
</feature>
<name>A0A5B2ZE82_9GAMM</name>
<keyword evidence="1" id="KW-1133">Transmembrane helix</keyword>
<feature type="transmembrane region" description="Helical" evidence="1">
    <location>
        <begin position="88"/>
        <end position="108"/>
    </location>
</feature>
<protein>
    <submittedName>
        <fullName evidence="2">DUF423 domain-containing protein</fullName>
    </submittedName>
</protein>
<sequence length="112" mass="11200">MARRVLAAGGAVACAVAVGLSAWASHGLSGDAARLVGLAAAFAFAHGLALALLAPRERLIGPWMLAAGLLLFAGSLLGKALAGWPGTLAPAGGVLLMAGWLVIAFGVFRRRD</sequence>
<organism evidence="2 3">
    <name type="scientific">Arenimonas fontis</name>
    <dbReference type="NCBI Taxonomy" id="2608255"/>
    <lineage>
        <taxon>Bacteria</taxon>
        <taxon>Pseudomonadati</taxon>
        <taxon>Pseudomonadota</taxon>
        <taxon>Gammaproteobacteria</taxon>
        <taxon>Lysobacterales</taxon>
        <taxon>Lysobacteraceae</taxon>
        <taxon>Arenimonas</taxon>
    </lineage>
</organism>
<keyword evidence="3" id="KW-1185">Reference proteome</keyword>
<dbReference type="Pfam" id="PF04241">
    <property type="entry name" value="DUF423"/>
    <property type="match status" value="1"/>
</dbReference>
<comment type="caution">
    <text evidence="2">The sequence shown here is derived from an EMBL/GenBank/DDBJ whole genome shotgun (WGS) entry which is preliminary data.</text>
</comment>
<keyword evidence="1" id="KW-0812">Transmembrane</keyword>
<gene>
    <name evidence="2" type="ORF">F0415_01630</name>
</gene>
<feature type="transmembrane region" description="Helical" evidence="1">
    <location>
        <begin position="60"/>
        <end position="82"/>
    </location>
</feature>
<reference evidence="2 3" key="1">
    <citation type="submission" date="2019-09" db="EMBL/GenBank/DDBJ databases">
        <title>Arenimonas chukotkensis sp. nov., a bacterium isolated from Chukotka hot spring, Arctic region, Russia.</title>
        <authorList>
            <person name="Zayulina K.S."/>
            <person name="Prokofeva M.I."/>
            <person name="Elcheninov A.G."/>
            <person name="Novikov A."/>
            <person name="Kochetkova T.V."/>
            <person name="Kublanov I.V."/>
        </authorList>
    </citation>
    <scope>NUCLEOTIDE SEQUENCE [LARGE SCALE GENOMIC DNA]</scope>
    <source>
        <strain evidence="2 3">3729k</strain>
    </source>
</reference>
<dbReference type="AlphaFoldDB" id="A0A5B2ZE82"/>
<evidence type="ECO:0000313" key="3">
    <source>
        <dbReference type="Proteomes" id="UP000322165"/>
    </source>
</evidence>
<dbReference type="Proteomes" id="UP000322165">
    <property type="component" value="Unassembled WGS sequence"/>
</dbReference>
<evidence type="ECO:0000313" key="2">
    <source>
        <dbReference type="EMBL" id="KAA2286367.1"/>
    </source>
</evidence>
<keyword evidence="1" id="KW-0472">Membrane</keyword>
<dbReference type="InterPro" id="IPR006696">
    <property type="entry name" value="DUF423"/>
</dbReference>
<reference evidence="2 3" key="2">
    <citation type="submission" date="2019-09" db="EMBL/GenBank/DDBJ databases">
        <authorList>
            <person name="Mazur A."/>
        </authorList>
    </citation>
    <scope>NUCLEOTIDE SEQUENCE [LARGE SCALE GENOMIC DNA]</scope>
    <source>
        <strain evidence="2 3">3729k</strain>
    </source>
</reference>
<evidence type="ECO:0000256" key="1">
    <source>
        <dbReference type="SAM" id="Phobius"/>
    </source>
</evidence>
<dbReference type="EMBL" id="VUOD01000001">
    <property type="protein sequence ID" value="KAA2286367.1"/>
    <property type="molecule type" value="Genomic_DNA"/>
</dbReference>
<dbReference type="RefSeq" id="WP_149859444.1">
    <property type="nucleotide sequence ID" value="NZ_VUOD01000001.1"/>
</dbReference>